<dbReference type="EMBL" id="AFYH01199085">
    <property type="status" value="NOT_ANNOTATED_CDS"/>
    <property type="molecule type" value="Genomic_DNA"/>
</dbReference>
<dbReference type="SUPFAM" id="SSF56059">
    <property type="entry name" value="Glutathione synthetase ATP-binding domain-like"/>
    <property type="match status" value="1"/>
</dbReference>
<dbReference type="GO" id="GO:0005524">
    <property type="term" value="F:ATP binding"/>
    <property type="evidence" value="ECO:0007669"/>
    <property type="project" value="UniProtKB-KW"/>
</dbReference>
<dbReference type="InterPro" id="IPR004344">
    <property type="entry name" value="TTL/TTLL_fam"/>
</dbReference>
<dbReference type="PANTHER" id="PTHR12241">
    <property type="entry name" value="TUBULIN POLYGLUTAMYLASE"/>
    <property type="match status" value="1"/>
</dbReference>
<dbReference type="EMBL" id="AFYH01199086">
    <property type="status" value="NOT_ANNOTATED_CDS"/>
    <property type="molecule type" value="Genomic_DNA"/>
</dbReference>
<dbReference type="EMBL" id="AFYH01199087">
    <property type="status" value="NOT_ANNOTATED_CDS"/>
    <property type="molecule type" value="Genomic_DNA"/>
</dbReference>
<dbReference type="EMBL" id="AFYH01199083">
    <property type="status" value="NOT_ANNOTATED_CDS"/>
    <property type="molecule type" value="Genomic_DNA"/>
</dbReference>
<dbReference type="InterPro" id="IPR013815">
    <property type="entry name" value="ATP_grasp_subdomain_1"/>
</dbReference>
<evidence type="ECO:0000256" key="1">
    <source>
        <dbReference type="ARBA" id="ARBA00006820"/>
    </source>
</evidence>
<dbReference type="PANTHER" id="PTHR12241:SF39">
    <property type="entry name" value="TUBULIN POLYGLUTAMYLASE TTLL9-RELATED"/>
    <property type="match status" value="1"/>
</dbReference>
<dbReference type="InParanoid" id="H3ACQ7"/>
<dbReference type="GO" id="GO:0015631">
    <property type="term" value="F:tubulin binding"/>
    <property type="evidence" value="ECO:0007669"/>
    <property type="project" value="TreeGrafter"/>
</dbReference>
<dbReference type="Gene3D" id="3.30.470.20">
    <property type="entry name" value="ATP-grasp fold, B domain"/>
    <property type="match status" value="1"/>
</dbReference>
<evidence type="ECO:0000313" key="6">
    <source>
        <dbReference type="Ensembl" id="ENSLACP00000007428.1"/>
    </source>
</evidence>
<protein>
    <recommendedName>
        <fullName evidence="5">Tubulin--tyrosine ligase-like protein 9</fullName>
    </recommendedName>
</protein>
<reference evidence="6" key="3">
    <citation type="submission" date="2025-09" db="UniProtKB">
        <authorList>
            <consortium name="Ensembl"/>
        </authorList>
    </citation>
    <scope>IDENTIFICATION</scope>
</reference>
<dbReference type="Pfam" id="PF03133">
    <property type="entry name" value="TTL"/>
    <property type="match status" value="1"/>
</dbReference>
<dbReference type="EMBL" id="AFYH01199080">
    <property type="status" value="NOT_ANNOTATED_CDS"/>
    <property type="molecule type" value="Genomic_DNA"/>
</dbReference>
<reference evidence="6" key="2">
    <citation type="submission" date="2025-08" db="UniProtKB">
        <authorList>
            <consortium name="Ensembl"/>
        </authorList>
    </citation>
    <scope>IDENTIFICATION</scope>
</reference>
<dbReference type="Ensembl" id="ENSLACT00000007489.1">
    <property type="protein sequence ID" value="ENSLACP00000007428.1"/>
    <property type="gene ID" value="ENSLACG00000006586.1"/>
</dbReference>
<dbReference type="HOGENOM" id="CLU_010131_0_1_1"/>
<evidence type="ECO:0000256" key="3">
    <source>
        <dbReference type="ARBA" id="ARBA00022741"/>
    </source>
</evidence>
<evidence type="ECO:0000256" key="4">
    <source>
        <dbReference type="ARBA" id="ARBA00022840"/>
    </source>
</evidence>
<dbReference type="Proteomes" id="UP000008672">
    <property type="component" value="Unassembled WGS sequence"/>
</dbReference>
<dbReference type="Bgee" id="ENSLACG00000006586">
    <property type="expression patterns" value="Expressed in chordate pharynx and 1 other cell type or tissue"/>
</dbReference>
<dbReference type="STRING" id="7897.ENSLACP00000007428"/>
<gene>
    <name evidence="6" type="primary">TTLL9</name>
</gene>
<dbReference type="Gene3D" id="3.30.1490.20">
    <property type="entry name" value="ATP-grasp fold, A domain"/>
    <property type="match status" value="1"/>
</dbReference>
<name>H3ACQ7_LATCH</name>
<dbReference type="GeneTree" id="ENSGT00940000159879"/>
<organism evidence="6 7">
    <name type="scientific">Latimeria chalumnae</name>
    <name type="common">Coelacanth</name>
    <dbReference type="NCBI Taxonomy" id="7897"/>
    <lineage>
        <taxon>Eukaryota</taxon>
        <taxon>Metazoa</taxon>
        <taxon>Chordata</taxon>
        <taxon>Craniata</taxon>
        <taxon>Vertebrata</taxon>
        <taxon>Euteleostomi</taxon>
        <taxon>Coelacanthiformes</taxon>
        <taxon>Coelacanthidae</taxon>
        <taxon>Latimeria</taxon>
    </lineage>
</organism>
<keyword evidence="4" id="KW-0067">ATP-binding</keyword>
<comment type="similarity">
    <text evidence="1">Belongs to the tubulin--tyrosine ligase family.</text>
</comment>
<evidence type="ECO:0000313" key="7">
    <source>
        <dbReference type="Proteomes" id="UP000008672"/>
    </source>
</evidence>
<dbReference type="GO" id="GO:0000226">
    <property type="term" value="P:microtubule cytoskeleton organization"/>
    <property type="evidence" value="ECO:0007669"/>
    <property type="project" value="TreeGrafter"/>
</dbReference>
<evidence type="ECO:0000256" key="2">
    <source>
        <dbReference type="ARBA" id="ARBA00022598"/>
    </source>
</evidence>
<dbReference type="AlphaFoldDB" id="H3ACQ7"/>
<keyword evidence="3" id="KW-0547">Nucleotide-binding</keyword>
<sequence>MSKSKNVGYKGLYGYQKQKEREGEWDFYWCDVMWLRENFDHTYMEEHVRICHFRNHYELTRKNFMVKNLKRFRKYLEKELGKLDAAKCDFFPKTFELPSEYHLFVEEFRKNPGTIWIMKPVGRSQGKGIFLFRKLKDIMDWKKQLCGFITERYQWLEWVCGKNPVSGHDGNRSDDQKDETQVENYVVQRYIENPYLIGGKKFDLRVYVLVTSTIKKYKKAFSRFAGSNVNPDVHLTNIAIQKTAPDYDPEKGCKWYLQQLRQYLTAKHGAQAIETLLRDIDNIFIKSLQSVQKVIINDKHCFELYGYDILIDKAFKPWLLEVNASPSLTSSSPEDYELKYCLLKDTLHIIDMEGRLTGKEKRVGGFDLMWNDGPVLREDGNPDLLGNSNNAIANTHLGCENDRKKQLKQLFKVPSVQKKA</sequence>
<dbReference type="eggNOG" id="KOG2157">
    <property type="taxonomic scope" value="Eukaryota"/>
</dbReference>
<dbReference type="GO" id="GO:0036064">
    <property type="term" value="C:ciliary basal body"/>
    <property type="evidence" value="ECO:0007669"/>
    <property type="project" value="TreeGrafter"/>
</dbReference>
<dbReference type="FunCoup" id="H3ACQ7">
    <property type="interactions" value="72"/>
</dbReference>
<keyword evidence="2" id="KW-0436">Ligase</keyword>
<dbReference type="EMBL" id="AFYH01199081">
    <property type="status" value="NOT_ANNOTATED_CDS"/>
    <property type="molecule type" value="Genomic_DNA"/>
</dbReference>
<reference evidence="7" key="1">
    <citation type="submission" date="2011-08" db="EMBL/GenBank/DDBJ databases">
        <title>The draft genome of Latimeria chalumnae.</title>
        <authorList>
            <person name="Di Palma F."/>
            <person name="Alfoldi J."/>
            <person name="Johnson J."/>
            <person name="Berlin A."/>
            <person name="Gnerre S."/>
            <person name="Jaffe D."/>
            <person name="MacCallum I."/>
            <person name="Young S."/>
            <person name="Walker B.J."/>
            <person name="Lander E."/>
            <person name="Lindblad-Toh K."/>
        </authorList>
    </citation>
    <scope>NUCLEOTIDE SEQUENCE [LARGE SCALE GENOMIC DNA]</scope>
    <source>
        <strain evidence="7">Wild caught</strain>
    </source>
</reference>
<keyword evidence="7" id="KW-1185">Reference proteome</keyword>
<dbReference type="OMA" id="NDITMHL"/>
<dbReference type="EMBL" id="AFYH01199082">
    <property type="status" value="NOT_ANNOTATED_CDS"/>
    <property type="molecule type" value="Genomic_DNA"/>
</dbReference>
<dbReference type="GO" id="GO:0070740">
    <property type="term" value="F:tubulin-glutamic acid ligase activity"/>
    <property type="evidence" value="ECO:0007669"/>
    <property type="project" value="TreeGrafter"/>
</dbReference>
<dbReference type="EMBL" id="AFYH01199084">
    <property type="status" value="NOT_ANNOTATED_CDS"/>
    <property type="molecule type" value="Genomic_DNA"/>
</dbReference>
<dbReference type="PROSITE" id="PS51221">
    <property type="entry name" value="TTL"/>
    <property type="match status" value="1"/>
</dbReference>
<proteinExistence type="inferred from homology"/>
<accession>H3ACQ7</accession>
<evidence type="ECO:0000256" key="5">
    <source>
        <dbReference type="ARBA" id="ARBA00030445"/>
    </source>
</evidence>